<feature type="compositionally biased region" description="Polar residues" evidence="4">
    <location>
        <begin position="345"/>
        <end position="362"/>
    </location>
</feature>
<gene>
    <name evidence="5" type="ORF">P5673_024494</name>
</gene>
<feature type="compositionally biased region" description="Polar residues" evidence="4">
    <location>
        <begin position="249"/>
        <end position="262"/>
    </location>
</feature>
<dbReference type="SUPFAM" id="SSF50978">
    <property type="entry name" value="WD40 repeat-like"/>
    <property type="match status" value="1"/>
</dbReference>
<dbReference type="InterPro" id="IPR015943">
    <property type="entry name" value="WD40/YVTN_repeat-like_dom_sf"/>
</dbReference>
<evidence type="ECO:0000256" key="3">
    <source>
        <dbReference type="PROSITE-ProRule" id="PRU00221"/>
    </source>
</evidence>
<keyword evidence="1 3" id="KW-0853">WD repeat</keyword>
<reference evidence="5" key="1">
    <citation type="journal article" date="2023" name="G3 (Bethesda)">
        <title>Whole genome assembly and annotation of the endangered Caribbean coral Acropora cervicornis.</title>
        <authorList>
            <person name="Selwyn J.D."/>
            <person name="Vollmer S.V."/>
        </authorList>
    </citation>
    <scope>NUCLEOTIDE SEQUENCE</scope>
    <source>
        <strain evidence="5">K2</strain>
    </source>
</reference>
<dbReference type="EMBL" id="JARQWQ010000072">
    <property type="protein sequence ID" value="KAK2554140.1"/>
    <property type="molecule type" value="Genomic_DNA"/>
</dbReference>
<dbReference type="InterPro" id="IPR036322">
    <property type="entry name" value="WD40_repeat_dom_sf"/>
</dbReference>
<dbReference type="InterPro" id="IPR001680">
    <property type="entry name" value="WD40_rpt"/>
</dbReference>
<keyword evidence="2" id="KW-0677">Repeat</keyword>
<dbReference type="InterPro" id="IPR045151">
    <property type="entry name" value="DCAF8"/>
</dbReference>
<feature type="region of interest" description="Disordered" evidence="4">
    <location>
        <begin position="281"/>
        <end position="300"/>
    </location>
</feature>
<comment type="caution">
    <text evidence="5">The sequence shown here is derived from an EMBL/GenBank/DDBJ whole genome shotgun (WGS) entry which is preliminary data.</text>
</comment>
<dbReference type="GO" id="GO:0080008">
    <property type="term" value="C:Cul4-RING E3 ubiquitin ligase complex"/>
    <property type="evidence" value="ECO:0007669"/>
    <property type="project" value="TreeGrafter"/>
</dbReference>
<reference evidence="5" key="2">
    <citation type="journal article" date="2023" name="Science">
        <title>Genomic signatures of disease resistance in endangered staghorn corals.</title>
        <authorList>
            <person name="Vollmer S.V."/>
            <person name="Selwyn J.D."/>
            <person name="Despard B.A."/>
            <person name="Roesel C.L."/>
        </authorList>
    </citation>
    <scope>NUCLEOTIDE SEQUENCE</scope>
    <source>
        <strain evidence="5">K2</strain>
    </source>
</reference>
<accession>A0AAD9Q4D1</accession>
<dbReference type="Pfam" id="PF00400">
    <property type="entry name" value="WD40"/>
    <property type="match status" value="1"/>
</dbReference>
<name>A0AAD9Q4D1_ACRCE</name>
<dbReference type="AlphaFoldDB" id="A0AAD9Q4D1"/>
<evidence type="ECO:0000256" key="4">
    <source>
        <dbReference type="SAM" id="MobiDB-lite"/>
    </source>
</evidence>
<evidence type="ECO:0000256" key="1">
    <source>
        <dbReference type="ARBA" id="ARBA00022574"/>
    </source>
</evidence>
<dbReference type="GO" id="GO:0045717">
    <property type="term" value="P:negative regulation of fatty acid biosynthetic process"/>
    <property type="evidence" value="ECO:0007669"/>
    <property type="project" value="TreeGrafter"/>
</dbReference>
<sequence>MGQLCAMGLKWNTTGDMITALCRRLPPLLYHMDHSSPITEFHHPGYSNVCTMKSNCFAGTKDQFVVSGSDDFIVYIWKVPEDWGDQGQCVTVERAFMSLQGHRSIVNQVRFNPSNHMLISAGVEKVLKVWSPFPLPGGCSSMDILHGSIRQPYSHSDYLGFIQYGGLPLSHDEYETKSTEEDPRMIAFFDSLIQREKENRNSDSDDSAWEDLHLSIILEGGSSEDSDSDTIETSVNRLLARELLHRPTQRSPDTEPSSNTAGQGALRRLRQLKKSAVIRDLLNRDSNSNSSSDEEPENCSSLKYLVRDVEDGQNDGLSPVIINRPQRHANRRYRVRSQTATEAEISQANGDCSSMSSNCGDQSTEEKKTETRSMEGISFSDQDETLCSAGCERKNEITNNSEHKQNQRGRITCENVDEVAGSNRGNSVDGQTESFHCVSTDDCGFGTNNHRADKASNSTILRRGNHSASEDE</sequence>
<organism evidence="5 6">
    <name type="scientific">Acropora cervicornis</name>
    <name type="common">Staghorn coral</name>
    <dbReference type="NCBI Taxonomy" id="6130"/>
    <lineage>
        <taxon>Eukaryota</taxon>
        <taxon>Metazoa</taxon>
        <taxon>Cnidaria</taxon>
        <taxon>Anthozoa</taxon>
        <taxon>Hexacorallia</taxon>
        <taxon>Scleractinia</taxon>
        <taxon>Astrocoeniina</taxon>
        <taxon>Acroporidae</taxon>
        <taxon>Acropora</taxon>
    </lineage>
</organism>
<feature type="region of interest" description="Disordered" evidence="4">
    <location>
        <begin position="245"/>
        <end position="264"/>
    </location>
</feature>
<dbReference type="GO" id="GO:0005737">
    <property type="term" value="C:cytoplasm"/>
    <property type="evidence" value="ECO:0007669"/>
    <property type="project" value="TreeGrafter"/>
</dbReference>
<dbReference type="PROSITE" id="PS50082">
    <property type="entry name" value="WD_REPEATS_2"/>
    <property type="match status" value="1"/>
</dbReference>
<dbReference type="PANTHER" id="PTHR15574:SF43">
    <property type="entry name" value="DDB1- AND CUL4-ASSOCIATED FACTOR 5"/>
    <property type="match status" value="1"/>
</dbReference>
<evidence type="ECO:0000313" key="6">
    <source>
        <dbReference type="Proteomes" id="UP001249851"/>
    </source>
</evidence>
<evidence type="ECO:0000313" key="5">
    <source>
        <dbReference type="EMBL" id="KAK2554140.1"/>
    </source>
</evidence>
<dbReference type="PROSITE" id="PS50294">
    <property type="entry name" value="WD_REPEATS_REGION"/>
    <property type="match status" value="1"/>
</dbReference>
<dbReference type="PANTHER" id="PTHR15574">
    <property type="entry name" value="WD REPEAT DOMAIN-CONTAINING FAMILY"/>
    <property type="match status" value="1"/>
</dbReference>
<dbReference type="Proteomes" id="UP001249851">
    <property type="component" value="Unassembled WGS sequence"/>
</dbReference>
<protein>
    <submittedName>
        <fullName evidence="5">DDB1- and CUL4-associated factor 5</fullName>
    </submittedName>
</protein>
<dbReference type="Gene3D" id="2.130.10.10">
    <property type="entry name" value="YVTN repeat-like/Quinoprotein amine dehydrogenase"/>
    <property type="match status" value="1"/>
</dbReference>
<keyword evidence="6" id="KW-1185">Reference proteome</keyword>
<proteinExistence type="predicted"/>
<feature type="compositionally biased region" description="Basic and acidic residues" evidence="4">
    <location>
        <begin position="364"/>
        <end position="373"/>
    </location>
</feature>
<feature type="region of interest" description="Disordered" evidence="4">
    <location>
        <begin position="448"/>
        <end position="472"/>
    </location>
</feature>
<feature type="repeat" description="WD" evidence="3">
    <location>
        <begin position="99"/>
        <end position="131"/>
    </location>
</feature>
<evidence type="ECO:0000256" key="2">
    <source>
        <dbReference type="ARBA" id="ARBA00022737"/>
    </source>
</evidence>
<dbReference type="SMART" id="SM00320">
    <property type="entry name" value="WD40"/>
    <property type="match status" value="2"/>
</dbReference>
<feature type="region of interest" description="Disordered" evidence="4">
    <location>
        <begin position="345"/>
        <end position="374"/>
    </location>
</feature>